<evidence type="ECO:0000259" key="1">
    <source>
        <dbReference type="Pfam" id="PF07883"/>
    </source>
</evidence>
<dbReference type="InterPro" id="IPR014710">
    <property type="entry name" value="RmlC-like_jellyroll"/>
</dbReference>
<dbReference type="EMBL" id="JAAGUZ010000036">
    <property type="protein sequence ID" value="NEW45721.1"/>
    <property type="molecule type" value="Genomic_DNA"/>
</dbReference>
<dbReference type="Proteomes" id="UP000470876">
    <property type="component" value="Unassembled WGS sequence"/>
</dbReference>
<dbReference type="SUPFAM" id="SSF51182">
    <property type="entry name" value="RmlC-like cupins"/>
    <property type="match status" value="1"/>
</dbReference>
<evidence type="ECO:0000313" key="2">
    <source>
        <dbReference type="EMBL" id="NEW45721.1"/>
    </source>
</evidence>
<comment type="caution">
    <text evidence="2">The sequence shown here is derived from an EMBL/GenBank/DDBJ whole genome shotgun (WGS) entry which is preliminary data.</text>
</comment>
<sequence length="124" mass="12855">MTVIRHSETRRTETPAGVMTTLASPTQGGSSLSLWRVEVAPGISGPPHFIDAEQIWTVLTGRAEITLNGTDLVVDAGDTIVLPPDALRQISGGAEGYTAVVAARPDARAGTPDGTGTIVPPWIA</sequence>
<dbReference type="Proteomes" id="UP000468928">
    <property type="component" value="Unassembled WGS sequence"/>
</dbReference>
<dbReference type="InterPro" id="IPR011051">
    <property type="entry name" value="RmlC_Cupin_sf"/>
</dbReference>
<dbReference type="Pfam" id="PF07883">
    <property type="entry name" value="Cupin_2"/>
    <property type="match status" value="1"/>
</dbReference>
<evidence type="ECO:0000313" key="3">
    <source>
        <dbReference type="EMBL" id="NEW55813.1"/>
    </source>
</evidence>
<reference evidence="4 5" key="1">
    <citation type="submission" date="2020-01" db="EMBL/GenBank/DDBJ databases">
        <title>Genetics and antimicrobial susceptibilities of Nocardia species isolated from the soil; a comparison with species isolated from humans.</title>
        <authorList>
            <person name="Carrasco G."/>
            <person name="Monzon S."/>
            <person name="Sansegundo M."/>
            <person name="Garcia E."/>
            <person name="Garrido N."/>
            <person name="Medina M.J."/>
            <person name="Villalon P."/>
            <person name="Ramirez-Arocha A.C."/>
            <person name="Jimenez P."/>
            <person name="Cuesta I."/>
            <person name="Valdezate S."/>
        </authorList>
    </citation>
    <scope>NUCLEOTIDE SEQUENCE [LARGE SCALE GENOMIC DNA]</scope>
    <source>
        <strain evidence="2 4">CNM20110639</strain>
        <strain evidence="3 5">CNM20110649</strain>
    </source>
</reference>
<dbReference type="InterPro" id="IPR013096">
    <property type="entry name" value="Cupin_2"/>
</dbReference>
<keyword evidence="5" id="KW-1185">Reference proteome</keyword>
<evidence type="ECO:0000313" key="4">
    <source>
        <dbReference type="Proteomes" id="UP000468928"/>
    </source>
</evidence>
<evidence type="ECO:0000313" key="5">
    <source>
        <dbReference type="Proteomes" id="UP000470876"/>
    </source>
</evidence>
<organism evidence="2 4">
    <name type="scientific">Nocardia cyriacigeorgica</name>
    <dbReference type="NCBI Taxonomy" id="135487"/>
    <lineage>
        <taxon>Bacteria</taxon>
        <taxon>Bacillati</taxon>
        <taxon>Actinomycetota</taxon>
        <taxon>Actinomycetes</taxon>
        <taxon>Mycobacteriales</taxon>
        <taxon>Nocardiaceae</taxon>
        <taxon>Nocardia</taxon>
    </lineage>
</organism>
<protein>
    <submittedName>
        <fullName evidence="2">Cupin domain-containing protein</fullName>
    </submittedName>
</protein>
<dbReference type="EMBL" id="JAAGUX010000011">
    <property type="protein sequence ID" value="NEW55813.1"/>
    <property type="molecule type" value="Genomic_DNA"/>
</dbReference>
<feature type="domain" description="Cupin type-2" evidence="1">
    <location>
        <begin position="36"/>
        <end position="86"/>
    </location>
</feature>
<dbReference type="Gene3D" id="2.60.120.10">
    <property type="entry name" value="Jelly Rolls"/>
    <property type="match status" value="1"/>
</dbReference>
<dbReference type="AlphaFoldDB" id="A0A6P1D864"/>
<gene>
    <name evidence="2" type="ORF">GV789_14880</name>
    <name evidence="3" type="ORF">GV794_09125</name>
</gene>
<name>A0A6P1D864_9NOCA</name>
<dbReference type="RefSeq" id="WP_163825377.1">
    <property type="nucleotide sequence ID" value="NZ_JAAGUX010000011.1"/>
</dbReference>
<proteinExistence type="predicted"/>
<accession>A0A6P1D864</accession>